<proteinExistence type="predicted"/>
<dbReference type="InterPro" id="IPR001623">
    <property type="entry name" value="DnaJ_domain"/>
</dbReference>
<dbReference type="AlphaFoldDB" id="A0A1B6IQX6"/>
<dbReference type="Gene3D" id="2.60.260.20">
    <property type="entry name" value="Urease metallochaperone UreE, N-terminal domain"/>
    <property type="match status" value="1"/>
</dbReference>
<feature type="non-terminal residue" evidence="3">
    <location>
        <position position="1"/>
    </location>
</feature>
<dbReference type="PANTHER" id="PTHR43888">
    <property type="entry name" value="DNAJ-LIKE-2, ISOFORM A-RELATED"/>
    <property type="match status" value="1"/>
</dbReference>
<feature type="domain" description="J" evidence="2">
    <location>
        <begin position="1"/>
        <end position="86"/>
    </location>
</feature>
<dbReference type="InterPro" id="IPR036869">
    <property type="entry name" value="J_dom_sf"/>
</dbReference>
<accession>A0A1B6IQX6</accession>
<sequence length="160" mass="18145">GYYKVLGLQPGASIAEVKKAYKKKQVDLHPSGAVRRKMRETPEYQRMTDDQKKAKEKELDEDIAKANEAFSVLSIEDKKKEYDEGRGQFGNFGDMGGFGGFGDIFSHFTRHAQQPKHYKVKDTEVEIKLAFKDAFLGKTNKYKVKTKKICLVCEGKGAKE</sequence>
<reference evidence="3" key="1">
    <citation type="submission" date="2015-11" db="EMBL/GenBank/DDBJ databases">
        <title>De novo transcriptome assembly of four potential Pierce s Disease insect vectors from Arizona vineyards.</title>
        <authorList>
            <person name="Tassone E.E."/>
        </authorList>
    </citation>
    <scope>NUCLEOTIDE SEQUENCE</scope>
</reference>
<dbReference type="InterPro" id="IPR044713">
    <property type="entry name" value="DNJA1/2-like"/>
</dbReference>
<dbReference type="PRINTS" id="PR00625">
    <property type="entry name" value="JDOMAIN"/>
</dbReference>
<gene>
    <name evidence="3" type="ORF">g.639</name>
</gene>
<dbReference type="GO" id="GO:0030544">
    <property type="term" value="F:Hsp70 protein binding"/>
    <property type="evidence" value="ECO:0007669"/>
    <property type="project" value="InterPro"/>
</dbReference>
<feature type="compositionally biased region" description="Basic and acidic residues" evidence="1">
    <location>
        <begin position="39"/>
        <end position="53"/>
    </location>
</feature>
<dbReference type="Pfam" id="PF00226">
    <property type="entry name" value="DnaJ"/>
    <property type="match status" value="1"/>
</dbReference>
<dbReference type="Gene3D" id="2.10.230.10">
    <property type="entry name" value="Heat shock protein DnaJ, cysteine-rich domain"/>
    <property type="match status" value="1"/>
</dbReference>
<dbReference type="PROSITE" id="PS50076">
    <property type="entry name" value="DNAJ_2"/>
    <property type="match status" value="1"/>
</dbReference>
<dbReference type="GO" id="GO:0006457">
    <property type="term" value="P:protein folding"/>
    <property type="evidence" value="ECO:0007669"/>
    <property type="project" value="InterPro"/>
</dbReference>
<organism evidence="3">
    <name type="scientific">Homalodisca liturata</name>
    <dbReference type="NCBI Taxonomy" id="320908"/>
    <lineage>
        <taxon>Eukaryota</taxon>
        <taxon>Metazoa</taxon>
        <taxon>Ecdysozoa</taxon>
        <taxon>Arthropoda</taxon>
        <taxon>Hexapoda</taxon>
        <taxon>Insecta</taxon>
        <taxon>Pterygota</taxon>
        <taxon>Neoptera</taxon>
        <taxon>Paraneoptera</taxon>
        <taxon>Hemiptera</taxon>
        <taxon>Auchenorrhyncha</taxon>
        <taxon>Membracoidea</taxon>
        <taxon>Cicadellidae</taxon>
        <taxon>Cicadellinae</taxon>
        <taxon>Proconiini</taxon>
        <taxon>Homalodisca</taxon>
    </lineage>
</organism>
<dbReference type="CDD" id="cd06257">
    <property type="entry name" value="DnaJ"/>
    <property type="match status" value="1"/>
</dbReference>
<protein>
    <recommendedName>
        <fullName evidence="2">J domain-containing protein</fullName>
    </recommendedName>
</protein>
<evidence type="ECO:0000313" key="3">
    <source>
        <dbReference type="EMBL" id="JAS89325.1"/>
    </source>
</evidence>
<feature type="region of interest" description="Disordered" evidence="1">
    <location>
        <begin position="27"/>
        <end position="53"/>
    </location>
</feature>
<dbReference type="SUPFAM" id="SSF46565">
    <property type="entry name" value="Chaperone J-domain"/>
    <property type="match status" value="1"/>
</dbReference>
<dbReference type="Gene3D" id="1.10.287.110">
    <property type="entry name" value="DnaJ domain"/>
    <property type="match status" value="1"/>
</dbReference>
<dbReference type="EMBL" id="GECU01018381">
    <property type="protein sequence ID" value="JAS89325.1"/>
    <property type="molecule type" value="Transcribed_RNA"/>
</dbReference>
<name>A0A1B6IQX6_9HEMI</name>
<evidence type="ECO:0000259" key="2">
    <source>
        <dbReference type="PROSITE" id="PS50076"/>
    </source>
</evidence>
<feature type="non-terminal residue" evidence="3">
    <location>
        <position position="160"/>
    </location>
</feature>
<evidence type="ECO:0000256" key="1">
    <source>
        <dbReference type="SAM" id="MobiDB-lite"/>
    </source>
</evidence>